<sequence length="388" mass="42916">MTGGDARVSSELPISSEVQSRGLVRHIANLQERAGYCVSNTQNTLKMTQTVQSNGVQPLSKTWELSLYELQRTPQEAITDGLEIAVSPRSLHSELMCPICLDMLKNTMTTKECLHRFCADCIITALRSGVCECPTCRKKLVSKRSLRPDPNFDALISKIYPSRDEYEAHQERVLARISKHNNQQALSHSIEEGLKIQAMNRLPRGKKHQMENGSGAEDNGDSSHCSNASVHSNQEAGPSIKRTKTSDDSGLDMDNAAENGAGDAALDGASEIELVFRPHPTLMEKDDAAQTSSGFLHRYIKTSGNATVDHLSKYLAVRLALEELRKNGDASPINVEAASEKQYTIYIPTANSQFTVLNGSFSLELVSEKYWKVNKPMELYFAPTKEQK</sequence>
<evidence type="ECO:0000313" key="26">
    <source>
        <dbReference type="Proteomes" id="UP001221898"/>
    </source>
</evidence>
<evidence type="ECO:0000256" key="7">
    <source>
        <dbReference type="ARBA" id="ARBA00019736"/>
    </source>
</evidence>
<evidence type="ECO:0000256" key="9">
    <source>
        <dbReference type="ARBA" id="ARBA00022490"/>
    </source>
</evidence>
<dbReference type="GO" id="GO:0005694">
    <property type="term" value="C:chromosome"/>
    <property type="evidence" value="ECO:0007669"/>
    <property type="project" value="UniProtKB-SubCell"/>
</dbReference>
<dbReference type="InterPro" id="IPR013083">
    <property type="entry name" value="Znf_RING/FYVE/PHD"/>
</dbReference>
<evidence type="ECO:0000256" key="18">
    <source>
        <dbReference type="ARBA" id="ARBA00023242"/>
    </source>
</evidence>
<dbReference type="Gene3D" id="3.10.20.90">
    <property type="entry name" value="Phosphatidylinositol 3-kinase Catalytic Subunit, Chain A, domain 1"/>
    <property type="match status" value="1"/>
</dbReference>
<dbReference type="GO" id="GO:0008270">
    <property type="term" value="F:zinc ion binding"/>
    <property type="evidence" value="ECO:0007669"/>
    <property type="project" value="UniProtKB-KW"/>
</dbReference>
<feature type="compositionally biased region" description="Low complexity" evidence="23">
    <location>
        <begin position="254"/>
        <end position="264"/>
    </location>
</feature>
<dbReference type="PROSITE" id="PS00518">
    <property type="entry name" value="ZF_RING_1"/>
    <property type="match status" value="1"/>
</dbReference>
<evidence type="ECO:0000256" key="20">
    <source>
        <dbReference type="ARBA" id="ARBA00030910"/>
    </source>
</evidence>
<gene>
    <name evidence="25" type="ORF">AAFF_G00228930</name>
</gene>
<evidence type="ECO:0000259" key="24">
    <source>
        <dbReference type="PROSITE" id="PS50089"/>
    </source>
</evidence>
<evidence type="ECO:0000256" key="1">
    <source>
        <dbReference type="ARBA" id="ARBA00000900"/>
    </source>
</evidence>
<dbReference type="GO" id="GO:0061630">
    <property type="term" value="F:ubiquitin protein ligase activity"/>
    <property type="evidence" value="ECO:0007669"/>
    <property type="project" value="UniProtKB-EC"/>
</dbReference>
<dbReference type="CDD" id="cd17167">
    <property type="entry name" value="RAWUL_RING2"/>
    <property type="match status" value="1"/>
</dbReference>
<dbReference type="GO" id="GO:0007399">
    <property type="term" value="P:nervous system development"/>
    <property type="evidence" value="ECO:0007669"/>
    <property type="project" value="UniProtKB-ARBA"/>
</dbReference>
<dbReference type="GO" id="GO:0005737">
    <property type="term" value="C:cytoplasm"/>
    <property type="evidence" value="ECO:0007669"/>
    <property type="project" value="UniProtKB-SubCell"/>
</dbReference>
<reference evidence="25" key="1">
    <citation type="journal article" date="2023" name="Science">
        <title>Genome structures resolve the early diversification of teleost fishes.</title>
        <authorList>
            <person name="Parey E."/>
            <person name="Louis A."/>
            <person name="Montfort J."/>
            <person name="Bouchez O."/>
            <person name="Roques C."/>
            <person name="Iampietro C."/>
            <person name="Lluch J."/>
            <person name="Castinel A."/>
            <person name="Donnadieu C."/>
            <person name="Desvignes T."/>
            <person name="Floi Bucao C."/>
            <person name="Jouanno E."/>
            <person name="Wen M."/>
            <person name="Mejri S."/>
            <person name="Dirks R."/>
            <person name="Jansen H."/>
            <person name="Henkel C."/>
            <person name="Chen W.J."/>
            <person name="Zahm M."/>
            <person name="Cabau C."/>
            <person name="Klopp C."/>
            <person name="Thompson A.W."/>
            <person name="Robinson-Rechavi M."/>
            <person name="Braasch I."/>
            <person name="Lecointre G."/>
            <person name="Bobe J."/>
            <person name="Postlethwait J.H."/>
            <person name="Berthelot C."/>
            <person name="Roest Crollius H."/>
            <person name="Guiguen Y."/>
        </authorList>
    </citation>
    <scope>NUCLEOTIDE SEQUENCE</scope>
    <source>
        <strain evidence="25">NC1722</strain>
    </source>
</reference>
<evidence type="ECO:0000313" key="25">
    <source>
        <dbReference type="EMBL" id="KAJ8409492.1"/>
    </source>
</evidence>
<dbReference type="FunFam" id="3.10.20.90:FF:000067">
    <property type="entry name" value="E3 ubiquitin-protein ligase RING2"/>
    <property type="match status" value="1"/>
</dbReference>
<dbReference type="Pfam" id="PF13923">
    <property type="entry name" value="zf-C3HC4_2"/>
    <property type="match status" value="1"/>
</dbReference>
<evidence type="ECO:0000256" key="6">
    <source>
        <dbReference type="ARBA" id="ARBA00012483"/>
    </source>
</evidence>
<keyword evidence="18" id="KW-0539">Nucleus</keyword>
<dbReference type="SMART" id="SM00184">
    <property type="entry name" value="RING"/>
    <property type="match status" value="1"/>
</dbReference>
<evidence type="ECO:0000256" key="11">
    <source>
        <dbReference type="ARBA" id="ARBA00022679"/>
    </source>
</evidence>
<evidence type="ECO:0000256" key="23">
    <source>
        <dbReference type="SAM" id="MobiDB-lite"/>
    </source>
</evidence>
<evidence type="ECO:0000256" key="3">
    <source>
        <dbReference type="ARBA" id="ARBA00004286"/>
    </source>
</evidence>
<dbReference type="EC" id="2.3.2.27" evidence="6"/>
<evidence type="ECO:0000256" key="13">
    <source>
        <dbReference type="ARBA" id="ARBA00022771"/>
    </source>
</evidence>
<evidence type="ECO:0000256" key="17">
    <source>
        <dbReference type="ARBA" id="ARBA00023163"/>
    </source>
</evidence>
<dbReference type="InterPro" id="IPR001841">
    <property type="entry name" value="Znf_RING"/>
</dbReference>
<keyword evidence="16" id="KW-0805">Transcription regulation</keyword>
<comment type="catalytic activity">
    <reaction evidence="1">
        <text>S-ubiquitinyl-[E2 ubiquitin-conjugating enzyme]-L-cysteine + [acceptor protein]-L-lysine = [E2 ubiquitin-conjugating enzyme]-L-cysteine + N(6)-ubiquitinyl-[acceptor protein]-L-lysine.</text>
        <dbReference type="EC" id="2.3.2.27"/>
    </reaction>
</comment>
<dbReference type="InterPro" id="IPR043540">
    <property type="entry name" value="RING1/RING2"/>
</dbReference>
<evidence type="ECO:0000256" key="12">
    <source>
        <dbReference type="ARBA" id="ARBA00022723"/>
    </source>
</evidence>
<dbReference type="AlphaFoldDB" id="A0AAD7SWJ1"/>
<name>A0AAD7SWJ1_9TELE</name>
<dbReference type="GO" id="GO:0003682">
    <property type="term" value="F:chromatin binding"/>
    <property type="evidence" value="ECO:0007669"/>
    <property type="project" value="TreeGrafter"/>
</dbReference>
<dbReference type="GO" id="GO:0031519">
    <property type="term" value="C:PcG protein complex"/>
    <property type="evidence" value="ECO:0007669"/>
    <property type="project" value="TreeGrafter"/>
</dbReference>
<keyword evidence="17" id="KW-0804">Transcription</keyword>
<keyword evidence="12" id="KW-0479">Metal-binding</keyword>
<keyword evidence="26" id="KW-1185">Reference proteome</keyword>
<evidence type="ECO:0000256" key="4">
    <source>
        <dbReference type="ARBA" id="ARBA00004496"/>
    </source>
</evidence>
<keyword evidence="14" id="KW-0833">Ubl conjugation pathway</keyword>
<keyword evidence="13 22" id="KW-0863">Zinc-finger</keyword>
<evidence type="ECO:0000256" key="16">
    <source>
        <dbReference type="ARBA" id="ARBA00023015"/>
    </source>
</evidence>
<dbReference type="Pfam" id="PF16207">
    <property type="entry name" value="RAWUL"/>
    <property type="match status" value="1"/>
</dbReference>
<dbReference type="FunFam" id="3.30.40.10:FF:000100">
    <property type="entry name" value="E3 ubiquitin-protein ligase RING2"/>
    <property type="match status" value="1"/>
</dbReference>
<feature type="domain" description="RING-type" evidence="24">
    <location>
        <begin position="97"/>
        <end position="137"/>
    </location>
</feature>
<evidence type="ECO:0000256" key="19">
    <source>
        <dbReference type="ARBA" id="ARBA00030504"/>
    </source>
</evidence>
<evidence type="ECO:0000256" key="8">
    <source>
        <dbReference type="ARBA" id="ARBA00022454"/>
    </source>
</evidence>
<evidence type="ECO:0000256" key="2">
    <source>
        <dbReference type="ARBA" id="ARBA00004123"/>
    </source>
</evidence>
<dbReference type="Gene3D" id="3.30.40.10">
    <property type="entry name" value="Zinc/RING finger domain, C3HC4 (zinc finger)"/>
    <property type="match status" value="1"/>
</dbReference>
<dbReference type="PANTHER" id="PTHR46076">
    <property type="entry name" value="E3 UBIQUITIN-PROTEIN LIGASE RING1 / RING 2 FAMILY MEMBER"/>
    <property type="match status" value="1"/>
</dbReference>
<proteinExistence type="predicted"/>
<evidence type="ECO:0000256" key="15">
    <source>
        <dbReference type="ARBA" id="ARBA00022833"/>
    </source>
</evidence>
<evidence type="ECO:0000256" key="22">
    <source>
        <dbReference type="PROSITE-ProRule" id="PRU00175"/>
    </source>
</evidence>
<dbReference type="InterPro" id="IPR032443">
    <property type="entry name" value="RAWUL"/>
</dbReference>
<comment type="caution">
    <text evidence="25">The sequence shown here is derived from an EMBL/GenBank/DDBJ whole genome shotgun (WGS) entry which is preliminary data.</text>
</comment>
<evidence type="ECO:0000256" key="14">
    <source>
        <dbReference type="ARBA" id="ARBA00022786"/>
    </source>
</evidence>
<dbReference type="InterPro" id="IPR037937">
    <property type="entry name" value="RING2_RAWUL_dom"/>
</dbReference>
<accession>A0AAD7SWJ1</accession>
<dbReference type="Proteomes" id="UP001221898">
    <property type="component" value="Unassembled WGS sequence"/>
</dbReference>
<keyword evidence="11" id="KW-0808">Transferase</keyword>
<dbReference type="InterPro" id="IPR017907">
    <property type="entry name" value="Znf_RING_CS"/>
</dbReference>
<keyword evidence="9" id="KW-0963">Cytoplasm</keyword>
<feature type="region of interest" description="Disordered" evidence="23">
    <location>
        <begin position="205"/>
        <end position="264"/>
    </location>
</feature>
<dbReference type="PANTHER" id="PTHR46076:SF4">
    <property type="entry name" value="E3 UBIQUITIN-PROTEIN LIGASE RING2"/>
    <property type="match status" value="1"/>
</dbReference>
<dbReference type="EMBL" id="JAINUG010000030">
    <property type="protein sequence ID" value="KAJ8409492.1"/>
    <property type="molecule type" value="Genomic_DNA"/>
</dbReference>
<feature type="compositionally biased region" description="Polar residues" evidence="23">
    <location>
        <begin position="222"/>
        <end position="236"/>
    </location>
</feature>
<organism evidence="25 26">
    <name type="scientific">Aldrovandia affinis</name>
    <dbReference type="NCBI Taxonomy" id="143900"/>
    <lineage>
        <taxon>Eukaryota</taxon>
        <taxon>Metazoa</taxon>
        <taxon>Chordata</taxon>
        <taxon>Craniata</taxon>
        <taxon>Vertebrata</taxon>
        <taxon>Euteleostomi</taxon>
        <taxon>Actinopterygii</taxon>
        <taxon>Neopterygii</taxon>
        <taxon>Teleostei</taxon>
        <taxon>Notacanthiformes</taxon>
        <taxon>Halosauridae</taxon>
        <taxon>Aldrovandia</taxon>
    </lineage>
</organism>
<comment type="pathway">
    <text evidence="5">Protein modification; protein ubiquitination.</text>
</comment>
<keyword evidence="15" id="KW-0862">Zinc</keyword>
<keyword evidence="10" id="KW-0678">Repressor</keyword>
<keyword evidence="8" id="KW-0158">Chromosome</keyword>
<evidence type="ECO:0000256" key="21">
    <source>
        <dbReference type="ARBA" id="ARBA00032293"/>
    </source>
</evidence>
<comment type="subcellular location">
    <subcellularLocation>
        <location evidence="3">Chromosome</location>
    </subcellularLocation>
    <subcellularLocation>
        <location evidence="4">Cytoplasm</location>
    </subcellularLocation>
    <subcellularLocation>
        <location evidence="2">Nucleus</location>
    </subcellularLocation>
</comment>
<evidence type="ECO:0000256" key="5">
    <source>
        <dbReference type="ARBA" id="ARBA00004906"/>
    </source>
</evidence>
<dbReference type="PROSITE" id="PS50089">
    <property type="entry name" value="ZF_RING_2"/>
    <property type="match status" value="1"/>
</dbReference>
<dbReference type="GO" id="GO:0000151">
    <property type="term" value="C:ubiquitin ligase complex"/>
    <property type="evidence" value="ECO:0007669"/>
    <property type="project" value="InterPro"/>
</dbReference>
<evidence type="ECO:0000256" key="10">
    <source>
        <dbReference type="ARBA" id="ARBA00022491"/>
    </source>
</evidence>
<protein>
    <recommendedName>
        <fullName evidence="7">E3 ubiquitin-protein ligase RING2</fullName>
        <ecNumber evidence="6">2.3.2.27</ecNumber>
    </recommendedName>
    <alternativeName>
        <fullName evidence="19">RING finger protein 1B</fullName>
    </alternativeName>
    <alternativeName>
        <fullName evidence="21">RING finger protein 2</fullName>
    </alternativeName>
    <alternativeName>
        <fullName evidence="20">RING-type E3 ubiquitin transferase RING2</fullName>
    </alternativeName>
</protein>
<dbReference type="SUPFAM" id="SSF57850">
    <property type="entry name" value="RING/U-box"/>
    <property type="match status" value="1"/>
</dbReference>
<dbReference type="CDD" id="cd16740">
    <property type="entry name" value="RING-HC_RING2"/>
    <property type="match status" value="1"/>
</dbReference>